<organism evidence="2 3">
    <name type="scientific">Friedmanniomyces simplex</name>
    <dbReference type="NCBI Taxonomy" id="329884"/>
    <lineage>
        <taxon>Eukaryota</taxon>
        <taxon>Fungi</taxon>
        <taxon>Dikarya</taxon>
        <taxon>Ascomycota</taxon>
        <taxon>Pezizomycotina</taxon>
        <taxon>Dothideomycetes</taxon>
        <taxon>Dothideomycetidae</taxon>
        <taxon>Mycosphaerellales</taxon>
        <taxon>Teratosphaeriaceae</taxon>
        <taxon>Friedmanniomyces</taxon>
    </lineage>
</organism>
<feature type="domain" description="F-box" evidence="1">
    <location>
        <begin position="1"/>
        <end position="46"/>
    </location>
</feature>
<sequence length="366" mass="41409">MSLLALPQELVDEIAGHLDAFAYLSLRHTSNSLYHALGGDDSLRTALVELETYWSREPHIMAVMLKEPHPQPEPLPSYGEFLNRAPCYTCLRISTPRNTLQHSHHGKYSDVAMLPWAGFGGFDRMQFNTLGLTRQCIDCTIKAAVVSQPHANARSDTQVHLSMASTWTFWCTACETKITTEDHPFPRQHHAGLCLPCFDVANPGWLRFRDRLEVRVKPVQRYESWLRSALVKPDIEGCPAGATGNKARRVAGLQSPQDDVEEEEDWALWRHVLEDSGEMTGEELHAKFANVARQMQSYLAWMRSVDRRKRVCRHKAARPAVNELSGLGAWPKWEDIIRELGELDGWGRAACGRRCKGEYPDPAPSE</sequence>
<evidence type="ECO:0000313" key="2">
    <source>
        <dbReference type="EMBL" id="TKA60641.1"/>
    </source>
</evidence>
<dbReference type="EMBL" id="NAJQ01001334">
    <property type="protein sequence ID" value="TKA60641.1"/>
    <property type="molecule type" value="Genomic_DNA"/>
</dbReference>
<gene>
    <name evidence="2" type="ORF">B0A55_12248</name>
</gene>
<dbReference type="InterPro" id="IPR001810">
    <property type="entry name" value="F-box_dom"/>
</dbReference>
<name>A0A4U0WDF3_9PEZI</name>
<accession>A0A4U0WDF3</accession>
<keyword evidence="3" id="KW-1185">Reference proteome</keyword>
<evidence type="ECO:0000313" key="3">
    <source>
        <dbReference type="Proteomes" id="UP000309340"/>
    </source>
</evidence>
<reference evidence="2 3" key="1">
    <citation type="submission" date="2017-03" db="EMBL/GenBank/DDBJ databases">
        <title>Genomes of endolithic fungi from Antarctica.</title>
        <authorList>
            <person name="Coleine C."/>
            <person name="Masonjones S."/>
            <person name="Stajich J.E."/>
        </authorList>
    </citation>
    <scope>NUCLEOTIDE SEQUENCE [LARGE SCALE GENOMIC DNA]</scope>
    <source>
        <strain evidence="2 3">CCFEE 5184</strain>
    </source>
</reference>
<dbReference type="AlphaFoldDB" id="A0A4U0WDF3"/>
<protein>
    <recommendedName>
        <fullName evidence="1">F-box domain-containing protein</fullName>
    </recommendedName>
</protein>
<comment type="caution">
    <text evidence="2">The sequence shown here is derived from an EMBL/GenBank/DDBJ whole genome shotgun (WGS) entry which is preliminary data.</text>
</comment>
<proteinExistence type="predicted"/>
<dbReference type="Proteomes" id="UP000309340">
    <property type="component" value="Unassembled WGS sequence"/>
</dbReference>
<evidence type="ECO:0000259" key="1">
    <source>
        <dbReference type="PROSITE" id="PS50181"/>
    </source>
</evidence>
<dbReference type="PROSITE" id="PS50181">
    <property type="entry name" value="FBOX"/>
    <property type="match status" value="1"/>
</dbReference>